<evidence type="ECO:0000256" key="1">
    <source>
        <dbReference type="SAM" id="MobiDB-lite"/>
    </source>
</evidence>
<proteinExistence type="predicted"/>
<dbReference type="EMBL" id="AVOT02018344">
    <property type="protein sequence ID" value="MBW0505168.1"/>
    <property type="molecule type" value="Genomic_DNA"/>
</dbReference>
<sequence length="109" mass="11551">MPATLSTDGMMEKRKSPEIEGKDGLSRSGGLWWLPEAMAELLVHGGPWPKLGPTGFIAKKVSMRFLVIFGSKEVMAKNGSGGPNCGLGPRWLASLAYGPYGPQTVAHGP</sequence>
<name>A0A9Q3DQY4_9BASI</name>
<feature type="compositionally biased region" description="Basic and acidic residues" evidence="1">
    <location>
        <begin position="10"/>
        <end position="24"/>
    </location>
</feature>
<protein>
    <submittedName>
        <fullName evidence="2">Uncharacterized protein</fullName>
    </submittedName>
</protein>
<accession>A0A9Q3DQY4</accession>
<organism evidence="2 3">
    <name type="scientific">Austropuccinia psidii MF-1</name>
    <dbReference type="NCBI Taxonomy" id="1389203"/>
    <lineage>
        <taxon>Eukaryota</taxon>
        <taxon>Fungi</taxon>
        <taxon>Dikarya</taxon>
        <taxon>Basidiomycota</taxon>
        <taxon>Pucciniomycotina</taxon>
        <taxon>Pucciniomycetes</taxon>
        <taxon>Pucciniales</taxon>
        <taxon>Sphaerophragmiaceae</taxon>
        <taxon>Austropuccinia</taxon>
    </lineage>
</organism>
<gene>
    <name evidence="2" type="ORF">O181_044883</name>
</gene>
<comment type="caution">
    <text evidence="2">The sequence shown here is derived from an EMBL/GenBank/DDBJ whole genome shotgun (WGS) entry which is preliminary data.</text>
</comment>
<evidence type="ECO:0000313" key="2">
    <source>
        <dbReference type="EMBL" id="MBW0505168.1"/>
    </source>
</evidence>
<reference evidence="2" key="1">
    <citation type="submission" date="2021-03" db="EMBL/GenBank/DDBJ databases">
        <title>Draft genome sequence of rust myrtle Austropuccinia psidii MF-1, a brazilian biotype.</title>
        <authorList>
            <person name="Quecine M.C."/>
            <person name="Pachon D.M.R."/>
            <person name="Bonatelli M.L."/>
            <person name="Correr F.H."/>
            <person name="Franceschini L.M."/>
            <person name="Leite T.F."/>
            <person name="Margarido G.R.A."/>
            <person name="Almeida C.A."/>
            <person name="Ferrarezi J.A."/>
            <person name="Labate C.A."/>
        </authorList>
    </citation>
    <scope>NUCLEOTIDE SEQUENCE</scope>
    <source>
        <strain evidence="2">MF-1</strain>
    </source>
</reference>
<dbReference type="Proteomes" id="UP000765509">
    <property type="component" value="Unassembled WGS sequence"/>
</dbReference>
<evidence type="ECO:0000313" key="3">
    <source>
        <dbReference type="Proteomes" id="UP000765509"/>
    </source>
</evidence>
<feature type="region of interest" description="Disordered" evidence="1">
    <location>
        <begin position="1"/>
        <end position="24"/>
    </location>
</feature>
<keyword evidence="3" id="KW-1185">Reference proteome</keyword>
<dbReference type="AlphaFoldDB" id="A0A9Q3DQY4"/>